<dbReference type="PANTHER" id="PTHR31983">
    <property type="entry name" value="ENDO-1,3(4)-BETA-GLUCANASE 1"/>
    <property type="match status" value="1"/>
</dbReference>
<dbReference type="CDD" id="cd04080">
    <property type="entry name" value="CBM6_cellulase-like"/>
    <property type="match status" value="2"/>
</dbReference>
<evidence type="ECO:0000259" key="13">
    <source>
        <dbReference type="PROSITE" id="PS51175"/>
    </source>
</evidence>
<dbReference type="EMBL" id="JABANE010000029">
    <property type="protein sequence ID" value="NME68763.1"/>
    <property type="molecule type" value="Genomic_DNA"/>
</dbReference>
<evidence type="ECO:0000256" key="5">
    <source>
        <dbReference type="ARBA" id="ARBA00022801"/>
    </source>
</evidence>
<keyword evidence="5" id="KW-0378">Hydrolase</keyword>
<keyword evidence="15" id="KW-1185">Reference proteome</keyword>
<evidence type="ECO:0000256" key="10">
    <source>
        <dbReference type="SAM" id="MobiDB-lite"/>
    </source>
</evidence>
<dbReference type="InterPro" id="IPR002126">
    <property type="entry name" value="Cadherin-like_dom"/>
</dbReference>
<dbReference type="RefSeq" id="WP_169657057.1">
    <property type="nucleotide sequence ID" value="NZ_JABANE010000029.1"/>
</dbReference>
<accession>A0A7X9RSB4</accession>
<dbReference type="Pfam" id="PF17957">
    <property type="entry name" value="Big_7"/>
    <property type="match status" value="10"/>
</dbReference>
<dbReference type="Pfam" id="PF17652">
    <property type="entry name" value="Glyco_hydro81C"/>
    <property type="match status" value="1"/>
</dbReference>
<evidence type="ECO:0000256" key="8">
    <source>
        <dbReference type="ARBA" id="ARBA00023316"/>
    </source>
</evidence>
<dbReference type="PANTHER" id="PTHR31983:SF0">
    <property type="entry name" value="GLUCAN ENDO-1,3-BETA-D-GLUCOSIDASE 2"/>
    <property type="match status" value="1"/>
</dbReference>
<dbReference type="PROSITE" id="PS50268">
    <property type="entry name" value="CADHERIN_2"/>
    <property type="match status" value="1"/>
</dbReference>
<dbReference type="Pfam" id="PF22352">
    <property type="entry name" value="K319L-like_PKD"/>
    <property type="match status" value="1"/>
</dbReference>
<feature type="region of interest" description="Disordered" evidence="10">
    <location>
        <begin position="1174"/>
        <end position="1193"/>
    </location>
</feature>
<feature type="signal peptide" evidence="11">
    <location>
        <begin position="1"/>
        <end position="26"/>
    </location>
</feature>
<keyword evidence="9" id="KW-0624">Polysaccharide degradation</keyword>
<dbReference type="InterPro" id="IPR026444">
    <property type="entry name" value="Secre_tail"/>
</dbReference>
<dbReference type="Proteomes" id="UP000576082">
    <property type="component" value="Unassembled WGS sequence"/>
</dbReference>
<feature type="chain" id="PRO_5031329999" description="glucan endo-1,3-beta-D-glucosidase" evidence="11">
    <location>
        <begin position="27"/>
        <end position="2498"/>
    </location>
</feature>
<dbReference type="GO" id="GO:0016020">
    <property type="term" value="C:membrane"/>
    <property type="evidence" value="ECO:0007669"/>
    <property type="project" value="InterPro"/>
</dbReference>
<dbReference type="GO" id="GO:0007156">
    <property type="term" value="P:homophilic cell adhesion via plasma membrane adhesion molecules"/>
    <property type="evidence" value="ECO:0007669"/>
    <property type="project" value="InterPro"/>
</dbReference>
<keyword evidence="4 11" id="KW-0732">Signal</keyword>
<dbReference type="GO" id="GO:0052861">
    <property type="term" value="F:endo-1,3(4)-beta-glucanase activity"/>
    <property type="evidence" value="ECO:0007669"/>
    <property type="project" value="InterPro"/>
</dbReference>
<protein>
    <recommendedName>
        <fullName evidence="3">glucan endo-1,3-beta-D-glucosidase</fullName>
        <ecNumber evidence="3">3.2.1.39</ecNumber>
    </recommendedName>
</protein>
<feature type="domain" description="CBM6" evidence="13">
    <location>
        <begin position="1616"/>
        <end position="1742"/>
    </location>
</feature>
<evidence type="ECO:0000259" key="12">
    <source>
        <dbReference type="PROSITE" id="PS50268"/>
    </source>
</evidence>
<evidence type="ECO:0000256" key="3">
    <source>
        <dbReference type="ARBA" id="ARBA00012780"/>
    </source>
</evidence>
<dbReference type="InterPro" id="IPR008979">
    <property type="entry name" value="Galactose-bd-like_sf"/>
</dbReference>
<keyword evidence="8" id="KW-0961">Cell wall biogenesis/degradation</keyword>
<evidence type="ECO:0000313" key="15">
    <source>
        <dbReference type="Proteomes" id="UP000576082"/>
    </source>
</evidence>
<dbReference type="Gene3D" id="2.70.98.30">
    <property type="entry name" value="Golgi alpha-mannosidase II, domain 4"/>
    <property type="match status" value="1"/>
</dbReference>
<dbReference type="GO" id="GO:0071555">
    <property type="term" value="P:cell wall organization"/>
    <property type="evidence" value="ECO:0007669"/>
    <property type="project" value="UniProtKB-KW"/>
</dbReference>
<feature type="domain" description="Cadherin" evidence="12">
    <location>
        <begin position="1823"/>
        <end position="1944"/>
    </location>
</feature>
<evidence type="ECO:0000256" key="1">
    <source>
        <dbReference type="ARBA" id="ARBA00000382"/>
    </source>
</evidence>
<sequence>MRKFTLTLSVLFWAIMSLTLQLNSVAQITAVGSGSYTTVHPGVDEAGRNGQPAGSPQLSEAAINKPVPTNDWWSTLIQSDHANNLFNYPLAMKTTNEGLVVTYIPWGVLDDVSPILVGVQNLEATKTTIADHSDWTVTMDWNDGTQHFQATSGIGMPFVYFNKLDADVASVTISQGTVTVSNEIIMVENARNGASFVIYGPTGSTWEQNGEVYTSTLNGKNYWSLAKLPLTTTNITEEASNLQKYAYVFPTNTTADWTYDEAASKLTTVYNVEVDVKEGTDENVLMGLLPHQWANLSSGSPQPIDLSYSSVRGELKMLDGNTFTTESTFYGVLPTLPYVNNYSDGFDISALNQKVEALQNESLATWTDSYNEGQVMNRLIQTARIADQTGNIEARDKMLATVQERLEDWLTAELGEVAFLFYYNTSWSAMIGYPAGHGQDSNLNDHHFHWGYFIHAAAFMEQYQPGWAAKYGDMVNLLVRDAASSNRNDDTFPYLRNFSPYAGHCWANGFASFPQGNDQESTSESMQFNTSLIHWGEVTGNKEIRDLGIYLYTTEQAAVEEYWFDMDERNFKADQPYSLVSRVWGNSYDNGTFWTADIAASYNIELYPIHGGSLYLGHNKAYVDKLWAEMTQNTQVLDKVDNPNLWYDVMWKYLSFSDPARAIELYNDHPDRTMKFGVSDAHTYHWLHAMNALGQLDMTKTADSPMAVAFNNNGDITYVAQNYSAVEKTVTFSDGYKLVVPAGELVTNKDVDFSGTIESSFALAAVNGAVDLTVVVSGVTPTKVEIYKGSELIGSPATAPYTVKATGLTAGMHQFYAKIYDGENFTVTNIATVTAGFQVPFGGTAVSLPGVIEAGHFDEFQGGNGQGITYHDQDPGNNGNYRKDEGVDNVLENGEGATVGWTAGGEWLEYTVEVSESGVYTLTYRYASGNGAGGGPFHLSLNGEKITTDISVAGTGGWSNWVDGTESNIELLKGTHIIRVAFDGGEFNLGKMSFEKTADLAYDLPSANAGDDFVVDLSGSTPSLDGSASSDPGNASLTYLWEQVYGPSVLVFSDDKIAAPQLSSMVAGEYLIKLTVSNGSYSNSDLVKVFASENGILAPNVTLLSPKDGSEFFTGATVPLTADASDLDGTVQKVEFFVNSNSVAVLTDAPYTFNWSTDAIDTYSISVSATDNEGNVTSTDPVSITTKAPPSCSGTSENGHYDYVISDDKNNPTITFVPNQVGMGSTVCILFLNVNGGGLAGYNVKPNEPYQVNAAEGTPIQFYYTYSHPEGGERNTLENPHDYVIGTCISAPIDETLPMVSVTSPNEGDSFKEGTAIKITADASDSDGTVTSVAFYANDQLIGTDTEAPYEQDYTVALNQNYIKAVATDNDGKTTISDVVTIKGKSGDVCNEGAVANGHFSYEISGASENPTVTFVPIVEGVGNTVLIFYYSVDGGGIGGHNAKPNEPFQVNAAAGSTVEFYYTYNHPEGGERNTADDRQTFVVGDCDATAPTDPIVKLNGVDNSPKFVLGASIELGAEVANVTKTITKVEYFAGETVLGSSTTAPYTYTWTSDVSGELKLKAVATFDDQSTLMSTEKTVFVGKILPFEDTPYELPGIVEAGNFDKFEFGSGQGITYFELSNINQGGTRTEELVDVVAEGAEGNTVGWVQGGEWLTYTVNVKESGTYKCEFRYASGNNESRGPFFFELDGQKISADIAVDATAGWGDWATATVTDLQLTEGKHVLKVNFVGGDFNLGKMNFIMEPKNIAPVVSVATSDGQLAYNLGSTITLNATATDEDGTVAKVEFFAGTQSLGTATEAPFTLEWTPELADTYSVTAVATDDQDASTTSMAIEVAVNAVIINQPPTVTVSTSDAQTEYTVGTTVTLTADATDADGTVSKVEFFVGTESLGEVTTAPFTMEWTPDVADSYSITAVATDDGSARTTSEAVMITINTAGENDAPTITIATSDNAVSYTLGTTVVINADATDTDGTITSVEFFEGTTSLGVVTEAPFTVNWVPEVADVYSITAVAIDDATARTTSEALEITIETVDENEAPTVTVSTSDEQSAYNLGSTVSLVADALDSDGTISSVEFFEGTTSLGIVTQAPFTLEWAPEAADVYSITAVAIDDASARTTSEALEITINPVIENKPPVVTVSTSDQATEYVIGTTVTLNATASDADGTIESVEFFAGETSLGKLTEAPYTVEWKAEVDGEYSITAVAIDNASARTTSEVVTLTITPLPNVEPTVVVATSDNATEYDLGTTVNLVATASDSDGTVESVEFFAGTTSLGKVTASPFTLDWTPNTVDTYSITAVAMDNDGASTTSTAISVKINALPNVAPTIVVSTSDNLVEYEINTTVTLTADASDIDGSVAQVEFFEGTTSLGVVTEAPYTLDWRPVSLGEYTITAVATDDEDASTTSEAMTVTITEGDVTSIEDELVSILYYPNPAKDYVNLELLENTQNVKLYDLNGRLLIDKSIQQRVYKLDLGQLKSGVYFIEVEGTQAYKKLKIIKQ</sequence>
<dbReference type="InterPro" id="IPR022409">
    <property type="entry name" value="PKD/Chitinase_dom"/>
</dbReference>
<evidence type="ECO:0000256" key="2">
    <source>
        <dbReference type="ARBA" id="ARBA00010730"/>
    </source>
</evidence>
<comment type="caution">
    <text evidence="14">The sequence shown here is derived from an EMBL/GenBank/DDBJ whole genome shotgun (WGS) entry which is preliminary data.</text>
</comment>
<reference evidence="14 15" key="1">
    <citation type="submission" date="2020-04" db="EMBL/GenBank/DDBJ databases">
        <title>Flammeovirga sp. SR4, a novel species isolated from seawater.</title>
        <authorList>
            <person name="Wang X."/>
        </authorList>
    </citation>
    <scope>NUCLEOTIDE SEQUENCE [LARGE SCALE GENOMIC DNA]</scope>
    <source>
        <strain evidence="14 15">ATCC 23126</strain>
    </source>
</reference>
<dbReference type="Pfam" id="PF18962">
    <property type="entry name" value="Por_Secre_tail"/>
    <property type="match status" value="1"/>
</dbReference>
<keyword evidence="6" id="KW-0119">Carbohydrate metabolism</keyword>
<dbReference type="SMART" id="SM00089">
    <property type="entry name" value="PKD"/>
    <property type="match status" value="4"/>
</dbReference>
<organism evidence="14 15">
    <name type="scientific">Flammeovirga aprica JL-4</name>
    <dbReference type="NCBI Taxonomy" id="694437"/>
    <lineage>
        <taxon>Bacteria</taxon>
        <taxon>Pseudomonadati</taxon>
        <taxon>Bacteroidota</taxon>
        <taxon>Cytophagia</taxon>
        <taxon>Cytophagales</taxon>
        <taxon>Flammeovirgaceae</taxon>
        <taxon>Flammeovirga</taxon>
    </lineage>
</organism>
<dbReference type="Gene3D" id="2.60.40.10">
    <property type="entry name" value="Immunoglobulins"/>
    <property type="match status" value="12"/>
</dbReference>
<comment type="similarity">
    <text evidence="2">Belongs to the glycosyl hydrolase 81 family.</text>
</comment>
<dbReference type="InterPro" id="IPR013783">
    <property type="entry name" value="Ig-like_fold"/>
</dbReference>
<dbReference type="Gene3D" id="2.60.120.260">
    <property type="entry name" value="Galactose-binding domain-like"/>
    <property type="match status" value="2"/>
</dbReference>
<name>A0A7X9RSB4_9BACT</name>
<dbReference type="InterPro" id="IPR006584">
    <property type="entry name" value="Cellulose-bd_IV"/>
</dbReference>
<dbReference type="InterPro" id="IPR005200">
    <property type="entry name" value="Endo-beta-glucanase"/>
</dbReference>
<feature type="domain" description="CBM6" evidence="13">
    <location>
        <begin position="868"/>
        <end position="995"/>
    </location>
</feature>
<dbReference type="EC" id="3.2.1.39" evidence="3"/>
<dbReference type="GO" id="GO:0042973">
    <property type="term" value="F:glucan endo-1,3-beta-D-glucosidase activity"/>
    <property type="evidence" value="ECO:0007669"/>
    <property type="project" value="UniProtKB-EC"/>
</dbReference>
<gene>
    <name evidence="14" type="ORF">HHU12_12395</name>
</gene>
<dbReference type="PROSITE" id="PS52008">
    <property type="entry name" value="GH81"/>
    <property type="match status" value="1"/>
</dbReference>
<dbReference type="InterPro" id="IPR040720">
    <property type="entry name" value="GH81_C"/>
</dbReference>
<keyword evidence="7" id="KW-0326">Glycosidase</keyword>
<dbReference type="Pfam" id="PF03422">
    <property type="entry name" value="CBM_6"/>
    <property type="match status" value="2"/>
</dbReference>
<dbReference type="InterPro" id="IPR005084">
    <property type="entry name" value="CBM6"/>
</dbReference>
<dbReference type="SMART" id="SM00606">
    <property type="entry name" value="CBD_IV"/>
    <property type="match status" value="2"/>
</dbReference>
<dbReference type="GO" id="GO:0000272">
    <property type="term" value="P:polysaccharide catabolic process"/>
    <property type="evidence" value="ECO:0007669"/>
    <property type="project" value="UniProtKB-KW"/>
</dbReference>
<evidence type="ECO:0000256" key="9">
    <source>
        <dbReference type="ARBA" id="ARBA00023326"/>
    </source>
</evidence>
<proteinExistence type="inferred from homology"/>
<comment type="catalytic activity">
    <reaction evidence="1">
        <text>Hydrolysis of (1-&gt;3)-beta-D-glucosidic linkages in (1-&gt;3)-beta-D-glucans.</text>
        <dbReference type="EC" id="3.2.1.39"/>
    </reaction>
</comment>
<dbReference type="GO" id="GO:0005509">
    <property type="term" value="F:calcium ion binding"/>
    <property type="evidence" value="ECO:0007669"/>
    <property type="project" value="InterPro"/>
</dbReference>
<evidence type="ECO:0000256" key="7">
    <source>
        <dbReference type="ARBA" id="ARBA00023295"/>
    </source>
</evidence>
<evidence type="ECO:0000256" key="4">
    <source>
        <dbReference type="ARBA" id="ARBA00022729"/>
    </source>
</evidence>
<evidence type="ECO:0000256" key="11">
    <source>
        <dbReference type="SAM" id="SignalP"/>
    </source>
</evidence>
<dbReference type="PROSITE" id="PS51175">
    <property type="entry name" value="CBM6"/>
    <property type="match status" value="2"/>
</dbReference>
<dbReference type="GO" id="GO:0030246">
    <property type="term" value="F:carbohydrate binding"/>
    <property type="evidence" value="ECO:0007669"/>
    <property type="project" value="InterPro"/>
</dbReference>
<dbReference type="NCBIfam" id="TIGR04183">
    <property type="entry name" value="Por_Secre_tail"/>
    <property type="match status" value="1"/>
</dbReference>
<dbReference type="SUPFAM" id="SSF49785">
    <property type="entry name" value="Galactose-binding domain-like"/>
    <property type="match status" value="2"/>
</dbReference>
<evidence type="ECO:0000313" key="14">
    <source>
        <dbReference type="EMBL" id="NME68763.1"/>
    </source>
</evidence>
<evidence type="ECO:0000256" key="6">
    <source>
        <dbReference type="ARBA" id="ARBA00023277"/>
    </source>
</evidence>